<gene>
    <name evidence="1" type="ORF">ACIBG2_01275</name>
</gene>
<comment type="caution">
    <text evidence="1">The sequence shown here is derived from an EMBL/GenBank/DDBJ whole genome shotgun (WGS) entry which is preliminary data.</text>
</comment>
<proteinExistence type="predicted"/>
<dbReference type="RefSeq" id="WP_397077824.1">
    <property type="nucleotide sequence ID" value="NZ_JBITGY010000001.1"/>
</dbReference>
<name>A0ABW7YJB2_9ACTN</name>
<accession>A0ABW7YJB2</accession>
<evidence type="ECO:0000313" key="1">
    <source>
        <dbReference type="EMBL" id="MFI6495982.1"/>
    </source>
</evidence>
<evidence type="ECO:0000313" key="2">
    <source>
        <dbReference type="Proteomes" id="UP001612741"/>
    </source>
</evidence>
<organism evidence="1 2">
    <name type="scientific">Nonomuraea typhae</name>
    <dbReference type="NCBI Taxonomy" id="2603600"/>
    <lineage>
        <taxon>Bacteria</taxon>
        <taxon>Bacillati</taxon>
        <taxon>Actinomycetota</taxon>
        <taxon>Actinomycetes</taxon>
        <taxon>Streptosporangiales</taxon>
        <taxon>Streptosporangiaceae</taxon>
        <taxon>Nonomuraea</taxon>
    </lineage>
</organism>
<dbReference type="Proteomes" id="UP001612741">
    <property type="component" value="Unassembled WGS sequence"/>
</dbReference>
<sequence length="112" mass="12994">MTTKNDKQFTLPAYVTMRFADTYPDIDYSLLGVALDEEVAISRLTLFMVEQRQAITFTELDEEELTVWASNHFDELEKGTWRVSANRRLWIGCGERIEVVERDAMAQLEAEL</sequence>
<protein>
    <submittedName>
        <fullName evidence="1">Uncharacterized protein</fullName>
    </submittedName>
</protein>
<reference evidence="1 2" key="1">
    <citation type="submission" date="2024-10" db="EMBL/GenBank/DDBJ databases">
        <title>The Natural Products Discovery Center: Release of the First 8490 Sequenced Strains for Exploring Actinobacteria Biosynthetic Diversity.</title>
        <authorList>
            <person name="Kalkreuter E."/>
            <person name="Kautsar S.A."/>
            <person name="Yang D."/>
            <person name="Bader C.D."/>
            <person name="Teijaro C.N."/>
            <person name="Fluegel L."/>
            <person name="Davis C.M."/>
            <person name="Simpson J.R."/>
            <person name="Lauterbach L."/>
            <person name="Steele A.D."/>
            <person name="Gui C."/>
            <person name="Meng S."/>
            <person name="Li G."/>
            <person name="Viehrig K."/>
            <person name="Ye F."/>
            <person name="Su P."/>
            <person name="Kiefer A.F."/>
            <person name="Nichols A."/>
            <person name="Cepeda A.J."/>
            <person name="Yan W."/>
            <person name="Fan B."/>
            <person name="Jiang Y."/>
            <person name="Adhikari A."/>
            <person name="Zheng C.-J."/>
            <person name="Schuster L."/>
            <person name="Cowan T.M."/>
            <person name="Smanski M.J."/>
            <person name="Chevrette M.G."/>
            <person name="De Carvalho L.P.S."/>
            <person name="Shen B."/>
        </authorList>
    </citation>
    <scope>NUCLEOTIDE SEQUENCE [LARGE SCALE GENOMIC DNA]</scope>
    <source>
        <strain evidence="1 2">NPDC050545</strain>
    </source>
</reference>
<keyword evidence="2" id="KW-1185">Reference proteome</keyword>
<dbReference type="EMBL" id="JBITGY010000001">
    <property type="protein sequence ID" value="MFI6495982.1"/>
    <property type="molecule type" value="Genomic_DNA"/>
</dbReference>